<protein>
    <submittedName>
        <fullName evidence="2">Uncharacterized protein</fullName>
    </submittedName>
</protein>
<reference evidence="2" key="1">
    <citation type="submission" date="2021-10" db="EMBL/GenBank/DDBJ databases">
        <title>Streptomyces nigrumlapis sp.nov.,an antimicrobial producing actinobacterium isolated from Black Gobi rocks.</title>
        <authorList>
            <person name="Wen Y."/>
            <person name="Zhang W."/>
            <person name="Liu X.G."/>
        </authorList>
    </citation>
    <scope>NUCLEOTIDE SEQUENCE</scope>
    <source>
        <strain evidence="2">ST13-2-2</strain>
    </source>
</reference>
<feature type="transmembrane region" description="Helical" evidence="1">
    <location>
        <begin position="20"/>
        <end position="47"/>
    </location>
</feature>
<dbReference type="Pfam" id="PF19770">
    <property type="entry name" value="DUF6256"/>
    <property type="match status" value="1"/>
</dbReference>
<dbReference type="RefSeq" id="WP_248862998.1">
    <property type="nucleotide sequence ID" value="NZ_CP086322.1"/>
</dbReference>
<dbReference type="InterPro" id="IPR046223">
    <property type="entry name" value="DUF6256"/>
</dbReference>
<accession>A0ABY4M300</accession>
<gene>
    <name evidence="2" type="ORF">K9S39_10050</name>
</gene>
<organism evidence="2 3">
    <name type="scientific">Streptomyces halobius</name>
    <dbReference type="NCBI Taxonomy" id="2879846"/>
    <lineage>
        <taxon>Bacteria</taxon>
        <taxon>Bacillati</taxon>
        <taxon>Actinomycetota</taxon>
        <taxon>Actinomycetes</taxon>
        <taxon>Kitasatosporales</taxon>
        <taxon>Streptomycetaceae</taxon>
        <taxon>Streptomyces</taxon>
    </lineage>
</organism>
<keyword evidence="1" id="KW-1133">Transmembrane helix</keyword>
<evidence type="ECO:0000313" key="2">
    <source>
        <dbReference type="EMBL" id="UQA92136.1"/>
    </source>
</evidence>
<sequence length="57" mass="5916">MAVMVGYDQGVACLGGDFLANAFAGAALLVGITLPVFYVASWMVVAVRRRSAGAPRQ</sequence>
<proteinExistence type="predicted"/>
<keyword evidence="3" id="KW-1185">Reference proteome</keyword>
<dbReference type="EMBL" id="CP086322">
    <property type="protein sequence ID" value="UQA92136.1"/>
    <property type="molecule type" value="Genomic_DNA"/>
</dbReference>
<evidence type="ECO:0000256" key="1">
    <source>
        <dbReference type="SAM" id="Phobius"/>
    </source>
</evidence>
<keyword evidence="1" id="KW-0472">Membrane</keyword>
<keyword evidence="1" id="KW-0812">Transmembrane</keyword>
<name>A0ABY4M300_9ACTN</name>
<evidence type="ECO:0000313" key="3">
    <source>
        <dbReference type="Proteomes" id="UP000830115"/>
    </source>
</evidence>
<dbReference type="Proteomes" id="UP000830115">
    <property type="component" value="Chromosome"/>
</dbReference>